<keyword evidence="3" id="KW-1185">Reference proteome</keyword>
<evidence type="ECO:0000256" key="1">
    <source>
        <dbReference type="SAM" id="Phobius"/>
    </source>
</evidence>
<evidence type="ECO:0000313" key="3">
    <source>
        <dbReference type="Proteomes" id="UP000468581"/>
    </source>
</evidence>
<gene>
    <name evidence="2" type="ORF">GWK08_14215</name>
</gene>
<comment type="caution">
    <text evidence="2">The sequence shown here is derived from an EMBL/GenBank/DDBJ whole genome shotgun (WGS) entry which is preliminary data.</text>
</comment>
<dbReference type="EMBL" id="JAABOO010000003">
    <property type="protein sequence ID" value="NER14606.1"/>
    <property type="molecule type" value="Genomic_DNA"/>
</dbReference>
<keyword evidence="1" id="KW-0812">Transmembrane</keyword>
<reference evidence="2 3" key="1">
    <citation type="submission" date="2020-01" db="EMBL/GenBank/DDBJ databases">
        <title>Leptobacterium flavescens.</title>
        <authorList>
            <person name="Wang G."/>
        </authorList>
    </citation>
    <scope>NUCLEOTIDE SEQUENCE [LARGE SCALE GENOMIC DNA]</scope>
    <source>
        <strain evidence="2 3">KCTC 22160</strain>
    </source>
</reference>
<feature type="transmembrane region" description="Helical" evidence="1">
    <location>
        <begin position="12"/>
        <end position="31"/>
    </location>
</feature>
<dbReference type="RefSeq" id="WP_163607891.1">
    <property type="nucleotide sequence ID" value="NZ_JAABOO010000003.1"/>
</dbReference>
<dbReference type="Proteomes" id="UP000468581">
    <property type="component" value="Unassembled WGS sequence"/>
</dbReference>
<keyword evidence="1" id="KW-0472">Membrane</keyword>
<evidence type="ECO:0000313" key="2">
    <source>
        <dbReference type="EMBL" id="NER14606.1"/>
    </source>
</evidence>
<organism evidence="2 3">
    <name type="scientific">Leptobacterium flavescens</name>
    <dbReference type="NCBI Taxonomy" id="472055"/>
    <lineage>
        <taxon>Bacteria</taxon>
        <taxon>Pseudomonadati</taxon>
        <taxon>Bacteroidota</taxon>
        <taxon>Flavobacteriia</taxon>
        <taxon>Flavobacteriales</taxon>
        <taxon>Flavobacteriaceae</taxon>
        <taxon>Leptobacterium</taxon>
    </lineage>
</organism>
<name>A0A6P0UW01_9FLAO</name>
<proteinExistence type="predicted"/>
<sequence length="137" mass="15085">MTSDLRKRHLIMWIGIIAIIPALMVIAVINIPNYPKDNQLSKGLTVNGETVLKTVEAESLRLRLLELRSGTFLEVQVLQPLKSSSTAVYALNNDLSQGVFIGQIGSKGPYRFPAAGNLSGISVFDTIKEEEITKIQF</sequence>
<dbReference type="AlphaFoldDB" id="A0A6P0UW01"/>
<protein>
    <submittedName>
        <fullName evidence="2">Uncharacterized protein</fullName>
    </submittedName>
</protein>
<accession>A0A6P0UW01</accession>
<keyword evidence="1" id="KW-1133">Transmembrane helix</keyword>